<dbReference type="InterPro" id="IPR037069">
    <property type="entry name" value="AcylCoA_DH/ox_N_sf"/>
</dbReference>
<dbReference type="AlphaFoldDB" id="A0A4U3MBG3"/>
<dbReference type="RefSeq" id="WP_137249980.1">
    <property type="nucleotide sequence ID" value="NZ_SZQA01000031.1"/>
</dbReference>
<dbReference type="SUPFAM" id="SSF56645">
    <property type="entry name" value="Acyl-CoA dehydrogenase NM domain-like"/>
    <property type="match status" value="1"/>
</dbReference>
<reference evidence="1 2" key="1">
    <citation type="submission" date="2019-04" db="EMBL/GenBank/DDBJ databases">
        <title>Herbidospora sp. NEAU-GS14.nov., a novel actinomycete isolated from soil.</title>
        <authorList>
            <person name="Han L."/>
        </authorList>
    </citation>
    <scope>NUCLEOTIDE SEQUENCE [LARGE SCALE GENOMIC DNA]</scope>
    <source>
        <strain evidence="1 2">NEAU-GS14</strain>
    </source>
</reference>
<evidence type="ECO:0008006" key="3">
    <source>
        <dbReference type="Google" id="ProtNLM"/>
    </source>
</evidence>
<accession>A0A4U3MBG3</accession>
<name>A0A4U3MBG3_9ACTN</name>
<evidence type="ECO:0000313" key="2">
    <source>
        <dbReference type="Proteomes" id="UP000308705"/>
    </source>
</evidence>
<dbReference type="GO" id="GO:0050660">
    <property type="term" value="F:flavin adenine dinucleotide binding"/>
    <property type="evidence" value="ECO:0007669"/>
    <property type="project" value="InterPro"/>
</dbReference>
<sequence>MAYTDEQLGLAAQVRAALLTPPADARLPGWDALGATGFLGCLVSPASGGLGLRFADTVPAFTETGRVALPGPLVETCVLGALLLPERFHGPLARGELRVSARVGDTVYAPDADTAGLLVVERPGGVLEALPPSAVRLTPRPGLDPARRLFSVSTERPGIPLGMRVSALPALRIATVAVAAQLVGLARHLCAVADLPPDAADCAGSLVYDAAVVAGDHASRTEGEVVRAVSAAKAAAGEAAAGAAHAILRQGPRGHDLWVARVWSLGSAYGDTGLHRARLRAARLGSPELYRR</sequence>
<proteinExistence type="predicted"/>
<dbReference type="Gene3D" id="1.10.540.10">
    <property type="entry name" value="Acyl-CoA dehydrogenase/oxidase, N-terminal domain"/>
    <property type="match status" value="1"/>
</dbReference>
<dbReference type="Proteomes" id="UP000308705">
    <property type="component" value="Unassembled WGS sequence"/>
</dbReference>
<dbReference type="GO" id="GO:0016627">
    <property type="term" value="F:oxidoreductase activity, acting on the CH-CH group of donors"/>
    <property type="evidence" value="ECO:0007669"/>
    <property type="project" value="InterPro"/>
</dbReference>
<keyword evidence="2" id="KW-1185">Reference proteome</keyword>
<gene>
    <name evidence="1" type="ORF">FDA94_27545</name>
</gene>
<protein>
    <recommendedName>
        <fullName evidence="3">Acyl-CoA dehydrogenase</fullName>
    </recommendedName>
</protein>
<dbReference type="EMBL" id="SZQA01000031">
    <property type="protein sequence ID" value="TKK84946.1"/>
    <property type="molecule type" value="Genomic_DNA"/>
</dbReference>
<evidence type="ECO:0000313" key="1">
    <source>
        <dbReference type="EMBL" id="TKK84946.1"/>
    </source>
</evidence>
<comment type="caution">
    <text evidence="1">The sequence shown here is derived from an EMBL/GenBank/DDBJ whole genome shotgun (WGS) entry which is preliminary data.</text>
</comment>
<organism evidence="1 2">
    <name type="scientific">Herbidospora galbida</name>
    <dbReference type="NCBI Taxonomy" id="2575442"/>
    <lineage>
        <taxon>Bacteria</taxon>
        <taxon>Bacillati</taxon>
        <taxon>Actinomycetota</taxon>
        <taxon>Actinomycetes</taxon>
        <taxon>Streptosporangiales</taxon>
        <taxon>Streptosporangiaceae</taxon>
        <taxon>Herbidospora</taxon>
    </lineage>
</organism>
<dbReference type="OrthoDB" id="4607453at2"/>
<dbReference type="InterPro" id="IPR009100">
    <property type="entry name" value="AcylCoA_DH/oxidase_NM_dom_sf"/>
</dbReference>